<keyword evidence="2" id="KW-0812">Transmembrane</keyword>
<comment type="subcellular location">
    <subcellularLocation>
        <location evidence="1">Membrane</location>
        <topology evidence="1">Multi-pass membrane protein</topology>
    </subcellularLocation>
</comment>
<gene>
    <name evidence="5" type="ORF">RWE15_17830</name>
</gene>
<organism evidence="5 6">
    <name type="scientific">Tigheibacillus halophilus</name>
    <dbReference type="NCBI Taxonomy" id="361280"/>
    <lineage>
        <taxon>Bacteria</taxon>
        <taxon>Bacillati</taxon>
        <taxon>Bacillota</taxon>
        <taxon>Bacilli</taxon>
        <taxon>Bacillales</taxon>
        <taxon>Bacillaceae</taxon>
        <taxon>Tigheibacillus</taxon>
    </lineage>
</organism>
<keyword evidence="4" id="KW-0472">Membrane</keyword>
<evidence type="ECO:0000256" key="4">
    <source>
        <dbReference type="ARBA" id="ARBA00023136"/>
    </source>
</evidence>
<sequence length="175" mass="19418">MIGNSQLVKKAMDKVEFGDYYAVIVIPKNFSDKLSTVINDKPQKATVEYYVNEKINAIAPKITSKGASVIVDQISSSFISTVNGTIFDIFNKLGIELQEKLPDIEKFEDYIFTVEKKLPDIKKTLDSTYSDAKDADKIIAKAQGMIPDAKQGVQQGLDTIDNTTKFLDDAQKKIG</sequence>
<evidence type="ECO:0000256" key="2">
    <source>
        <dbReference type="ARBA" id="ARBA00022692"/>
    </source>
</evidence>
<name>A0ABU5CBG9_9BACI</name>
<dbReference type="PANTHER" id="PTHR43077:SF10">
    <property type="entry name" value="TRANSPORT PERMEASE PROTEIN"/>
    <property type="match status" value="1"/>
</dbReference>
<dbReference type="PANTHER" id="PTHR43077">
    <property type="entry name" value="TRANSPORT PERMEASE YVFS-RELATED"/>
    <property type="match status" value="1"/>
</dbReference>
<protein>
    <submittedName>
        <fullName evidence="5">Uncharacterized protein</fullName>
    </submittedName>
</protein>
<dbReference type="Proteomes" id="UP001281447">
    <property type="component" value="Unassembled WGS sequence"/>
</dbReference>
<keyword evidence="6" id="KW-1185">Reference proteome</keyword>
<dbReference type="EMBL" id="JAWDIP010000004">
    <property type="protein sequence ID" value="MDY0395904.1"/>
    <property type="molecule type" value="Genomic_DNA"/>
</dbReference>
<proteinExistence type="predicted"/>
<dbReference type="InterPro" id="IPR051328">
    <property type="entry name" value="T7SS_ABC-Transporter"/>
</dbReference>
<comment type="caution">
    <text evidence="5">The sequence shown here is derived from an EMBL/GenBank/DDBJ whole genome shotgun (WGS) entry which is preliminary data.</text>
</comment>
<evidence type="ECO:0000256" key="1">
    <source>
        <dbReference type="ARBA" id="ARBA00004141"/>
    </source>
</evidence>
<keyword evidence="3" id="KW-1133">Transmembrane helix</keyword>
<accession>A0ABU5CBG9</accession>
<evidence type="ECO:0000313" key="5">
    <source>
        <dbReference type="EMBL" id="MDY0395904.1"/>
    </source>
</evidence>
<dbReference type="Gene3D" id="3.40.1710.10">
    <property type="entry name" value="abc type-2 transporter like domain"/>
    <property type="match status" value="1"/>
</dbReference>
<reference evidence="5 6" key="1">
    <citation type="submission" date="2023-10" db="EMBL/GenBank/DDBJ databases">
        <title>Virgibacillus halophilus 5B73C genome.</title>
        <authorList>
            <person name="Miliotis G."/>
            <person name="Sengupta P."/>
            <person name="Hameed A."/>
            <person name="Chuvochina M."/>
            <person name="Mcdonagh F."/>
            <person name="Simpson A.C."/>
            <person name="Singh N.K."/>
            <person name="Rekha P.D."/>
            <person name="Raman K."/>
            <person name="Hugenholtz P."/>
            <person name="Venkateswaran K."/>
        </authorList>
    </citation>
    <scope>NUCLEOTIDE SEQUENCE [LARGE SCALE GENOMIC DNA]</scope>
    <source>
        <strain evidence="5 6">5B73C</strain>
    </source>
</reference>
<evidence type="ECO:0000256" key="3">
    <source>
        <dbReference type="ARBA" id="ARBA00022989"/>
    </source>
</evidence>
<evidence type="ECO:0000313" key="6">
    <source>
        <dbReference type="Proteomes" id="UP001281447"/>
    </source>
</evidence>